<dbReference type="AlphaFoldDB" id="K5WD15"/>
<keyword evidence="3" id="KW-1185">Reference proteome</keyword>
<dbReference type="RefSeq" id="XP_007394724.1">
    <property type="nucleotide sequence ID" value="XM_007394662.1"/>
</dbReference>
<sequence length="82" mass="9060">MNRNLRKTLNMLNLLNPPPEDPPTPGPYVLSPSKARRIVARINGIELTPRRPTRVANLGKSKPVPNPRAQPPEIPQPDEGTP</sequence>
<reference evidence="2 3" key="1">
    <citation type="journal article" date="2012" name="BMC Genomics">
        <title>Comparative genomics of the white-rot fungi, Phanerochaete carnosa and P. chrysosporium, to elucidate the genetic basis of the distinct wood types they colonize.</title>
        <authorList>
            <person name="Suzuki H."/>
            <person name="MacDonald J."/>
            <person name="Syed K."/>
            <person name="Salamov A."/>
            <person name="Hori C."/>
            <person name="Aerts A."/>
            <person name="Henrissat B."/>
            <person name="Wiebenga A."/>
            <person name="vanKuyk P.A."/>
            <person name="Barry K."/>
            <person name="Lindquist E."/>
            <person name="LaButti K."/>
            <person name="Lapidus A."/>
            <person name="Lucas S."/>
            <person name="Coutinho P."/>
            <person name="Gong Y."/>
            <person name="Samejima M."/>
            <person name="Mahadevan R."/>
            <person name="Abou-Zaid M."/>
            <person name="de Vries R.P."/>
            <person name="Igarashi K."/>
            <person name="Yadav J.S."/>
            <person name="Grigoriev I.V."/>
            <person name="Master E.R."/>
        </authorList>
    </citation>
    <scope>NUCLEOTIDE SEQUENCE [LARGE SCALE GENOMIC DNA]</scope>
    <source>
        <strain evidence="2 3">HHB-10118-sp</strain>
    </source>
</reference>
<name>K5WD15_PHACS</name>
<dbReference type="EMBL" id="JH930471">
    <property type="protein sequence ID" value="EKM56894.1"/>
    <property type="molecule type" value="Genomic_DNA"/>
</dbReference>
<feature type="region of interest" description="Disordered" evidence="1">
    <location>
        <begin position="1"/>
        <end position="26"/>
    </location>
</feature>
<feature type="compositionally biased region" description="Pro residues" evidence="1">
    <location>
        <begin position="64"/>
        <end position="75"/>
    </location>
</feature>
<proteinExistence type="predicted"/>
<accession>K5WD15</accession>
<protein>
    <submittedName>
        <fullName evidence="2">Uncharacterized protein</fullName>
    </submittedName>
</protein>
<dbReference type="KEGG" id="pco:PHACADRAFT_254265"/>
<feature type="compositionally biased region" description="Pro residues" evidence="1">
    <location>
        <begin position="16"/>
        <end position="26"/>
    </location>
</feature>
<organism evidence="2 3">
    <name type="scientific">Phanerochaete carnosa (strain HHB-10118-sp)</name>
    <name type="common">White-rot fungus</name>
    <name type="synonym">Peniophora carnosa</name>
    <dbReference type="NCBI Taxonomy" id="650164"/>
    <lineage>
        <taxon>Eukaryota</taxon>
        <taxon>Fungi</taxon>
        <taxon>Dikarya</taxon>
        <taxon>Basidiomycota</taxon>
        <taxon>Agaricomycotina</taxon>
        <taxon>Agaricomycetes</taxon>
        <taxon>Polyporales</taxon>
        <taxon>Phanerochaetaceae</taxon>
        <taxon>Phanerochaete</taxon>
    </lineage>
</organism>
<evidence type="ECO:0000313" key="2">
    <source>
        <dbReference type="EMBL" id="EKM56894.1"/>
    </source>
</evidence>
<dbReference type="Proteomes" id="UP000008370">
    <property type="component" value="Unassembled WGS sequence"/>
</dbReference>
<gene>
    <name evidence="2" type="ORF">PHACADRAFT_254265</name>
</gene>
<evidence type="ECO:0000313" key="3">
    <source>
        <dbReference type="Proteomes" id="UP000008370"/>
    </source>
</evidence>
<dbReference type="InParanoid" id="K5WD15"/>
<feature type="region of interest" description="Disordered" evidence="1">
    <location>
        <begin position="44"/>
        <end position="82"/>
    </location>
</feature>
<dbReference type="HOGENOM" id="CLU_2559029_0_0_1"/>
<evidence type="ECO:0000256" key="1">
    <source>
        <dbReference type="SAM" id="MobiDB-lite"/>
    </source>
</evidence>
<dbReference type="GeneID" id="18916029"/>